<keyword evidence="10 13" id="KW-0573">Peptidoglycan synthesis</keyword>
<feature type="active site" evidence="14">
    <location>
        <position position="146"/>
    </location>
</feature>
<evidence type="ECO:0000256" key="15">
    <source>
        <dbReference type="PIRSR" id="PIRSR039102-3"/>
    </source>
</evidence>
<dbReference type="Proteomes" id="UP000035337">
    <property type="component" value="Chromosome"/>
</dbReference>
<dbReference type="PROSITE" id="PS00843">
    <property type="entry name" value="DALA_DALA_LIGASE_1"/>
    <property type="match status" value="1"/>
</dbReference>
<evidence type="ECO:0000256" key="6">
    <source>
        <dbReference type="ARBA" id="ARBA00022598"/>
    </source>
</evidence>
<keyword evidence="7 16" id="KW-0547">Nucleotide-binding</keyword>
<dbReference type="RefSeq" id="WP_052570858.1">
    <property type="nucleotide sequence ID" value="NZ_CP009498.1"/>
</dbReference>
<dbReference type="InterPro" id="IPR000291">
    <property type="entry name" value="D-Ala_lig_Van_CS"/>
</dbReference>
<dbReference type="NCBIfam" id="TIGR01205">
    <property type="entry name" value="D_ala_D_alaTIGR"/>
    <property type="match status" value="1"/>
</dbReference>
<dbReference type="Pfam" id="PF01820">
    <property type="entry name" value="Dala_Dala_lig_N"/>
    <property type="match status" value="2"/>
</dbReference>
<organism evidence="18 19">
    <name type="scientific">Endomicrobium proavitum</name>
    <dbReference type="NCBI Taxonomy" id="1408281"/>
    <lineage>
        <taxon>Bacteria</taxon>
        <taxon>Pseudomonadati</taxon>
        <taxon>Elusimicrobiota</taxon>
        <taxon>Endomicrobiia</taxon>
        <taxon>Endomicrobiales</taxon>
        <taxon>Endomicrobiaceae</taxon>
        <taxon>Endomicrobium</taxon>
    </lineage>
</organism>
<comment type="subcellular location">
    <subcellularLocation>
        <location evidence="2 13">Cytoplasm</location>
    </subcellularLocation>
</comment>
<evidence type="ECO:0000256" key="9">
    <source>
        <dbReference type="ARBA" id="ARBA00022960"/>
    </source>
</evidence>
<evidence type="ECO:0000256" key="11">
    <source>
        <dbReference type="ARBA" id="ARBA00023316"/>
    </source>
</evidence>
<dbReference type="GO" id="GO:0071555">
    <property type="term" value="P:cell wall organization"/>
    <property type="evidence" value="ECO:0007669"/>
    <property type="project" value="UniProtKB-KW"/>
</dbReference>
<dbReference type="AlphaFoldDB" id="A0A0G3WLB8"/>
<dbReference type="InterPro" id="IPR011127">
    <property type="entry name" value="Dala_Dala_lig_N"/>
</dbReference>
<evidence type="ECO:0000256" key="16">
    <source>
        <dbReference type="PROSITE-ProRule" id="PRU00409"/>
    </source>
</evidence>
<evidence type="ECO:0000256" key="8">
    <source>
        <dbReference type="ARBA" id="ARBA00022840"/>
    </source>
</evidence>
<keyword evidence="15" id="KW-0464">Manganese</keyword>
<dbReference type="InterPro" id="IPR016185">
    <property type="entry name" value="PreATP-grasp_dom_sf"/>
</dbReference>
<comment type="cofactor">
    <cofactor evidence="15">
        <name>Mg(2+)</name>
        <dbReference type="ChEBI" id="CHEBI:18420"/>
    </cofactor>
    <cofactor evidence="15">
        <name>Mn(2+)</name>
        <dbReference type="ChEBI" id="CHEBI:29035"/>
    </cofactor>
    <text evidence="15">Binds 2 magnesium or manganese ions per subunit.</text>
</comment>
<dbReference type="KEGG" id="epo:Epro_0925"/>
<evidence type="ECO:0000313" key="19">
    <source>
        <dbReference type="Proteomes" id="UP000035337"/>
    </source>
</evidence>
<dbReference type="PANTHER" id="PTHR23132">
    <property type="entry name" value="D-ALANINE--D-ALANINE LIGASE"/>
    <property type="match status" value="1"/>
</dbReference>
<dbReference type="PANTHER" id="PTHR23132:SF23">
    <property type="entry name" value="D-ALANINE--D-ALANINE LIGASE B"/>
    <property type="match status" value="1"/>
</dbReference>
<dbReference type="SUPFAM" id="SSF52440">
    <property type="entry name" value="PreATP-grasp domain"/>
    <property type="match status" value="1"/>
</dbReference>
<dbReference type="InterPro" id="IPR005905">
    <property type="entry name" value="D_ala_D_ala"/>
</dbReference>
<dbReference type="InterPro" id="IPR013815">
    <property type="entry name" value="ATP_grasp_subdomain_1"/>
</dbReference>
<evidence type="ECO:0000256" key="10">
    <source>
        <dbReference type="ARBA" id="ARBA00022984"/>
    </source>
</evidence>
<keyword evidence="6 13" id="KW-0436">Ligase</keyword>
<evidence type="ECO:0000256" key="2">
    <source>
        <dbReference type="ARBA" id="ARBA00004496"/>
    </source>
</evidence>
<keyword evidence="19" id="KW-1185">Reference proteome</keyword>
<evidence type="ECO:0000313" key="18">
    <source>
        <dbReference type="EMBL" id="AKL98304.1"/>
    </source>
</evidence>
<protein>
    <recommendedName>
        <fullName evidence="4 13">D-alanine--D-alanine ligase</fullName>
        <ecNumber evidence="4 13">6.3.2.4</ecNumber>
    </recommendedName>
    <alternativeName>
        <fullName evidence="13">D-Ala-D-Ala ligase</fullName>
    </alternativeName>
    <alternativeName>
        <fullName evidence="13">D-alanylalanine synthetase</fullName>
    </alternativeName>
</protein>
<dbReference type="PATRIC" id="fig|1408281.3.peg.950"/>
<dbReference type="HAMAP" id="MF_00047">
    <property type="entry name" value="Dala_Dala_lig"/>
    <property type="match status" value="1"/>
</dbReference>
<dbReference type="Pfam" id="PF07478">
    <property type="entry name" value="Dala_Dala_lig_C"/>
    <property type="match status" value="1"/>
</dbReference>
<dbReference type="GO" id="GO:0008360">
    <property type="term" value="P:regulation of cell shape"/>
    <property type="evidence" value="ECO:0007669"/>
    <property type="project" value="UniProtKB-KW"/>
</dbReference>
<dbReference type="STRING" id="1408281.Epro_0925"/>
<dbReference type="GO" id="GO:0008716">
    <property type="term" value="F:D-alanine-D-alanine ligase activity"/>
    <property type="evidence" value="ECO:0007669"/>
    <property type="project" value="UniProtKB-UniRule"/>
</dbReference>
<dbReference type="InterPro" id="IPR011095">
    <property type="entry name" value="Dala_Dala_lig_C"/>
</dbReference>
<evidence type="ECO:0000256" key="5">
    <source>
        <dbReference type="ARBA" id="ARBA00022490"/>
    </source>
</evidence>
<comment type="cofactor">
    <cofactor evidence="1">
        <name>Mn(2+)</name>
        <dbReference type="ChEBI" id="CHEBI:29035"/>
    </cofactor>
</comment>
<keyword evidence="9 13" id="KW-0133">Cell shape</keyword>
<dbReference type="PIRSF" id="PIRSF039102">
    <property type="entry name" value="Ddl/VanB"/>
    <property type="match status" value="1"/>
</dbReference>
<keyword evidence="11 13" id="KW-0961">Cell wall biogenesis/degradation</keyword>
<dbReference type="Gene3D" id="3.40.50.20">
    <property type="match status" value="1"/>
</dbReference>
<feature type="active site" evidence="14">
    <location>
        <position position="277"/>
    </location>
</feature>
<keyword evidence="15" id="KW-0460">Magnesium</keyword>
<dbReference type="OrthoDB" id="9813261at2"/>
<evidence type="ECO:0000256" key="12">
    <source>
        <dbReference type="ARBA" id="ARBA00047614"/>
    </source>
</evidence>
<feature type="binding site" evidence="15">
    <location>
        <position position="253"/>
    </location>
    <ligand>
        <name>Mg(2+)</name>
        <dbReference type="ChEBI" id="CHEBI:18420"/>
        <label>1</label>
    </ligand>
</feature>
<feature type="binding site" evidence="15">
    <location>
        <position position="268"/>
    </location>
    <ligand>
        <name>Mg(2+)</name>
        <dbReference type="ChEBI" id="CHEBI:18420"/>
        <label>2</label>
    </ligand>
</feature>
<feature type="binding site" evidence="15">
    <location>
        <position position="266"/>
    </location>
    <ligand>
        <name>Mg(2+)</name>
        <dbReference type="ChEBI" id="CHEBI:18420"/>
        <label>2</label>
    </ligand>
</feature>
<dbReference type="SUPFAM" id="SSF56059">
    <property type="entry name" value="Glutathione synthetase ATP-binding domain-like"/>
    <property type="match status" value="1"/>
</dbReference>
<dbReference type="GO" id="GO:0046872">
    <property type="term" value="F:metal ion binding"/>
    <property type="evidence" value="ECO:0007669"/>
    <property type="project" value="UniProtKB-KW"/>
</dbReference>
<dbReference type="UniPathway" id="UPA00219"/>
<comment type="pathway">
    <text evidence="13">Cell wall biogenesis; peptidoglycan biosynthesis.</text>
</comment>
<dbReference type="Gene3D" id="3.30.470.20">
    <property type="entry name" value="ATP-grasp fold, B domain"/>
    <property type="match status" value="1"/>
</dbReference>
<name>A0A0G3WLB8_9BACT</name>
<sequence length="307" mass="33274">MIIQKLKNKKIGVLYGGTSSEREISLKSGKAVLNALKKLKLNAVGIDVDKNVSEKIKKAKIDIACIMLHGPMGEDGTIQGMLEIMGVPYTGCGVFASAASMDKNISKIFFKSAGVPTPEWAVVRKFEPVPEIKKFPIVVKPATQGSAIGVSVVKSRKDFAKAAKEAFKYDDEILIEQFIKGKEITVGVLDGGALPVVEIVPKGKFYDFKSKYAKGGSKHIIPARISQKAYAAAQNYAKKVFKTFNCRAVCRVDFIVDKNDKVWALENNTLPGMTETSLLPDEAKAAGLTFADLILKILECSLGNGNI</sequence>
<dbReference type="GO" id="GO:0005737">
    <property type="term" value="C:cytoplasm"/>
    <property type="evidence" value="ECO:0007669"/>
    <property type="project" value="UniProtKB-SubCell"/>
</dbReference>
<feature type="active site" evidence="14">
    <location>
        <position position="21"/>
    </location>
</feature>
<dbReference type="GO" id="GO:0005524">
    <property type="term" value="F:ATP binding"/>
    <property type="evidence" value="ECO:0007669"/>
    <property type="project" value="UniProtKB-UniRule"/>
</dbReference>
<evidence type="ECO:0000256" key="13">
    <source>
        <dbReference type="HAMAP-Rule" id="MF_00047"/>
    </source>
</evidence>
<comment type="function">
    <text evidence="13">Cell wall formation.</text>
</comment>
<evidence type="ECO:0000256" key="14">
    <source>
        <dbReference type="PIRSR" id="PIRSR039102-1"/>
    </source>
</evidence>
<dbReference type="PROSITE" id="PS50975">
    <property type="entry name" value="ATP_GRASP"/>
    <property type="match status" value="1"/>
</dbReference>
<gene>
    <name evidence="18" type="primary">ddlB</name>
    <name evidence="13" type="synonym">ddl</name>
    <name evidence="18" type="ORF">Epro_0925</name>
</gene>
<keyword evidence="8 16" id="KW-0067">ATP-binding</keyword>
<dbReference type="EMBL" id="CP009498">
    <property type="protein sequence ID" value="AKL98304.1"/>
    <property type="molecule type" value="Genomic_DNA"/>
</dbReference>
<feature type="domain" description="ATP-grasp" evidence="17">
    <location>
        <begin position="107"/>
        <end position="299"/>
    </location>
</feature>
<dbReference type="NCBIfam" id="NF002378">
    <property type="entry name" value="PRK01372.1"/>
    <property type="match status" value="1"/>
</dbReference>
<comment type="catalytic activity">
    <reaction evidence="12 13">
        <text>2 D-alanine + ATP = D-alanyl-D-alanine + ADP + phosphate + H(+)</text>
        <dbReference type="Rhea" id="RHEA:11224"/>
        <dbReference type="ChEBI" id="CHEBI:15378"/>
        <dbReference type="ChEBI" id="CHEBI:30616"/>
        <dbReference type="ChEBI" id="CHEBI:43474"/>
        <dbReference type="ChEBI" id="CHEBI:57416"/>
        <dbReference type="ChEBI" id="CHEBI:57822"/>
        <dbReference type="ChEBI" id="CHEBI:456216"/>
        <dbReference type="EC" id="6.3.2.4"/>
    </reaction>
</comment>
<evidence type="ECO:0000256" key="1">
    <source>
        <dbReference type="ARBA" id="ARBA00001936"/>
    </source>
</evidence>
<dbReference type="Gene3D" id="3.30.1490.20">
    <property type="entry name" value="ATP-grasp fold, A domain"/>
    <property type="match status" value="1"/>
</dbReference>
<dbReference type="EC" id="6.3.2.4" evidence="4 13"/>
<evidence type="ECO:0000256" key="4">
    <source>
        <dbReference type="ARBA" id="ARBA00012216"/>
    </source>
</evidence>
<proteinExistence type="inferred from homology"/>
<feature type="binding site" evidence="15">
    <location>
        <position position="266"/>
    </location>
    <ligand>
        <name>Mg(2+)</name>
        <dbReference type="ChEBI" id="CHEBI:18420"/>
        <label>1</label>
    </ligand>
</feature>
<evidence type="ECO:0000256" key="3">
    <source>
        <dbReference type="ARBA" id="ARBA00010871"/>
    </source>
</evidence>
<dbReference type="InterPro" id="IPR011761">
    <property type="entry name" value="ATP-grasp"/>
</dbReference>
<accession>A0A0G3WLB8</accession>
<dbReference type="GO" id="GO:0009252">
    <property type="term" value="P:peptidoglycan biosynthetic process"/>
    <property type="evidence" value="ECO:0007669"/>
    <property type="project" value="UniProtKB-UniRule"/>
</dbReference>
<evidence type="ECO:0000256" key="7">
    <source>
        <dbReference type="ARBA" id="ARBA00022741"/>
    </source>
</evidence>
<evidence type="ECO:0000259" key="17">
    <source>
        <dbReference type="PROSITE" id="PS50975"/>
    </source>
</evidence>
<keyword evidence="5 13" id="KW-0963">Cytoplasm</keyword>
<reference evidence="18 19" key="1">
    <citation type="submission" date="2014-09" db="EMBL/GenBank/DDBJ databases">
        <title>Complete genome sequence of Endomicrobium proavitum.</title>
        <authorList>
            <person name="Zheng H."/>
        </authorList>
    </citation>
    <scope>NUCLEOTIDE SEQUENCE [LARGE SCALE GENOMIC DNA]</scope>
    <source>
        <strain evidence="18 19">Rsa215</strain>
    </source>
</reference>
<comment type="similarity">
    <text evidence="3 13">Belongs to the D-alanine--D-alanine ligase family.</text>
</comment>
<keyword evidence="15" id="KW-0479">Metal-binding</keyword>